<evidence type="ECO:0000256" key="3">
    <source>
        <dbReference type="ARBA" id="ARBA00022692"/>
    </source>
</evidence>
<evidence type="ECO:0000256" key="6">
    <source>
        <dbReference type="RuleBase" id="RU363076"/>
    </source>
</evidence>
<dbReference type="PROSITE" id="PS50895">
    <property type="entry name" value="SURF1"/>
    <property type="match status" value="1"/>
</dbReference>
<dbReference type="InterPro" id="IPR045214">
    <property type="entry name" value="Surf1/Surf4"/>
</dbReference>
<dbReference type="GO" id="GO:0005886">
    <property type="term" value="C:plasma membrane"/>
    <property type="evidence" value="ECO:0007669"/>
    <property type="project" value="UniProtKB-SubCell"/>
</dbReference>
<feature type="transmembrane region" description="Helical" evidence="6">
    <location>
        <begin position="215"/>
        <end position="235"/>
    </location>
</feature>
<evidence type="ECO:0000313" key="8">
    <source>
        <dbReference type="Proteomes" id="UP000183104"/>
    </source>
</evidence>
<protein>
    <recommendedName>
        <fullName evidence="6">SURF1-like protein</fullName>
    </recommendedName>
</protein>
<dbReference type="AlphaFoldDB" id="A0A0P9C8R8"/>
<reference evidence="8" key="1">
    <citation type="submission" date="2016-10" db="EMBL/GenBank/DDBJ databases">
        <authorList>
            <person name="Varghese N."/>
        </authorList>
    </citation>
    <scope>NUCLEOTIDE SEQUENCE [LARGE SCALE GENOMIC DNA]</scope>
    <source>
        <strain evidence="8">HL 19</strain>
    </source>
</reference>
<accession>A0A0P9C8R8</accession>
<proteinExistence type="inferred from homology"/>
<comment type="similarity">
    <text evidence="2 6">Belongs to the SURF1 family.</text>
</comment>
<keyword evidence="5 6" id="KW-0472">Membrane</keyword>
<dbReference type="PANTHER" id="PTHR23427:SF2">
    <property type="entry name" value="SURFEIT LOCUS PROTEIN 1"/>
    <property type="match status" value="1"/>
</dbReference>
<dbReference type="CDD" id="cd06662">
    <property type="entry name" value="SURF1"/>
    <property type="match status" value="1"/>
</dbReference>
<dbReference type="RefSeq" id="WP_054964980.1">
    <property type="nucleotide sequence ID" value="NZ_FMUN01000004.1"/>
</dbReference>
<dbReference type="InterPro" id="IPR002994">
    <property type="entry name" value="Surf1/Shy1"/>
</dbReference>
<evidence type="ECO:0000256" key="5">
    <source>
        <dbReference type="ARBA" id="ARBA00023136"/>
    </source>
</evidence>
<keyword evidence="3 6" id="KW-0812">Transmembrane</keyword>
<comment type="caution">
    <text evidence="6">Lacks conserved residue(s) required for the propagation of feature annotation.</text>
</comment>
<dbReference type="PANTHER" id="PTHR23427">
    <property type="entry name" value="SURFEIT LOCUS PROTEIN"/>
    <property type="match status" value="1"/>
</dbReference>
<dbReference type="PATRIC" id="fig|381306.5.peg.1985"/>
<evidence type="ECO:0000256" key="4">
    <source>
        <dbReference type="ARBA" id="ARBA00022989"/>
    </source>
</evidence>
<keyword evidence="6" id="KW-1003">Cell membrane</keyword>
<dbReference type="STRING" id="381306.AN478_02150"/>
<comment type="subcellular location">
    <subcellularLocation>
        <location evidence="6">Cell membrane</location>
        <topology evidence="6">Multi-pass membrane protein</topology>
    </subcellularLocation>
    <subcellularLocation>
        <location evidence="1">Membrane</location>
    </subcellularLocation>
</comment>
<dbReference type="Proteomes" id="UP000183104">
    <property type="component" value="Unassembled WGS sequence"/>
</dbReference>
<dbReference type="EMBL" id="FMUN01000004">
    <property type="protein sequence ID" value="SCY26072.1"/>
    <property type="molecule type" value="Genomic_DNA"/>
</dbReference>
<organism evidence="7 8">
    <name type="scientific">Thiohalorhabdus denitrificans</name>
    <dbReference type="NCBI Taxonomy" id="381306"/>
    <lineage>
        <taxon>Bacteria</taxon>
        <taxon>Pseudomonadati</taxon>
        <taxon>Pseudomonadota</taxon>
        <taxon>Gammaproteobacteria</taxon>
        <taxon>Thiohalorhabdales</taxon>
        <taxon>Thiohalorhabdaceae</taxon>
        <taxon>Thiohalorhabdus</taxon>
    </lineage>
</organism>
<dbReference type="Pfam" id="PF02104">
    <property type="entry name" value="SURF1"/>
    <property type="match status" value="1"/>
</dbReference>
<keyword evidence="4 6" id="KW-1133">Transmembrane helix</keyword>
<name>A0A0P9C8R8_9GAMM</name>
<evidence type="ECO:0000256" key="2">
    <source>
        <dbReference type="ARBA" id="ARBA00007165"/>
    </source>
</evidence>
<evidence type="ECO:0000256" key="1">
    <source>
        <dbReference type="ARBA" id="ARBA00004370"/>
    </source>
</evidence>
<evidence type="ECO:0000313" key="7">
    <source>
        <dbReference type="EMBL" id="SCY26072.1"/>
    </source>
</evidence>
<gene>
    <name evidence="7" type="ORF">SAMN05661077_1621</name>
</gene>
<sequence length="256" mass="28119">MRIGRFEFRPRLVPALATLVLLPGLLGLGFWQLERAEQKRDLLAGWEAAKEGAPRPLSRALEGKDTARFSRVAAEGRYDGSRQFLLDNRIRDGRPGFQVLTPLRLEGREAAILVNRGWVPMGEGRRPLSDLSVPRGPQRVAGLLADPPSVGLRLGPPDAGNGEWPRVVQYVAPERVADQLGYPVMGRVLQLGEGQAHGYRRDWEAPVSFGPERHVGYAVQWFALAAALVTIFLVVNTKGSTPRHADTVANRDNLGA</sequence>
<keyword evidence="8" id="KW-1185">Reference proteome</keyword>